<dbReference type="GO" id="GO:0016747">
    <property type="term" value="F:acyltransferase activity, transferring groups other than amino-acyl groups"/>
    <property type="evidence" value="ECO:0007669"/>
    <property type="project" value="InterPro"/>
</dbReference>
<keyword evidence="2" id="KW-0012">Acyltransferase</keyword>
<evidence type="ECO:0000313" key="4">
    <source>
        <dbReference type="EMBL" id="AJF65983.1"/>
    </source>
</evidence>
<reference evidence="4 5" key="1">
    <citation type="submission" date="2014-12" db="EMBL/GenBank/DDBJ databases">
        <title>Complete genome sequence of Streptomyces vietnamensis strain GIMV4.0001, a genetic manipulable producer of the benzoisochromanequinone antibiotic granaticin.</title>
        <authorList>
            <person name="Deng M.R."/>
            <person name="Guo J."/>
            <person name="Ma L.Y."/>
            <person name="Feng G.D."/>
            <person name="Mo C.Y."/>
            <person name="Zhu H.H."/>
        </authorList>
    </citation>
    <scope>NUCLEOTIDE SEQUENCE [LARGE SCALE GENOMIC DNA]</scope>
    <source>
        <strain evidence="5">GIMV4.0001</strain>
    </source>
</reference>
<keyword evidence="1 4" id="KW-0808">Transferase</keyword>
<dbReference type="STRING" id="362257.SVTN_17900"/>
<dbReference type="HOGENOM" id="CLU_111589_0_0_11"/>
<sequence>MSLTHAGAAEVVVPVLVRDLTSADLPACAWSGSTTHLAQVARELERAAAGEVDYLAVCTPAGLPVAIGGVDYQVAVGAGTLWQLGVLPALQSCGLGTVLIRAAEDRIRSRGLFRAELGVEESNPRARALYERLGYVAYGREPDAWDVEAPDGSLRRYETMCTLMRKDLS</sequence>
<name>A0A0B5I8J8_9ACTN</name>
<dbReference type="InterPro" id="IPR050832">
    <property type="entry name" value="Bact_Acetyltransf"/>
</dbReference>
<feature type="domain" description="N-acetyltransferase" evidence="3">
    <location>
        <begin position="15"/>
        <end position="169"/>
    </location>
</feature>
<dbReference type="InterPro" id="IPR000182">
    <property type="entry name" value="GNAT_dom"/>
</dbReference>
<organism evidence="4 5">
    <name type="scientific">Streptomyces vietnamensis</name>
    <dbReference type="NCBI Taxonomy" id="362257"/>
    <lineage>
        <taxon>Bacteria</taxon>
        <taxon>Bacillati</taxon>
        <taxon>Actinomycetota</taxon>
        <taxon>Actinomycetes</taxon>
        <taxon>Kitasatosporales</taxon>
        <taxon>Streptomycetaceae</taxon>
        <taxon>Streptomyces</taxon>
    </lineage>
</organism>
<gene>
    <name evidence="4" type="ORF">SVTN_17900</name>
</gene>
<dbReference type="PANTHER" id="PTHR43877">
    <property type="entry name" value="AMINOALKYLPHOSPHONATE N-ACETYLTRANSFERASE-RELATED-RELATED"/>
    <property type="match status" value="1"/>
</dbReference>
<evidence type="ECO:0000313" key="5">
    <source>
        <dbReference type="Proteomes" id="UP000031774"/>
    </source>
</evidence>
<dbReference type="SUPFAM" id="SSF55729">
    <property type="entry name" value="Acyl-CoA N-acyltransferases (Nat)"/>
    <property type="match status" value="1"/>
</dbReference>
<dbReference type="Proteomes" id="UP000031774">
    <property type="component" value="Chromosome"/>
</dbReference>
<evidence type="ECO:0000259" key="3">
    <source>
        <dbReference type="PROSITE" id="PS51186"/>
    </source>
</evidence>
<dbReference type="EMBL" id="CP010407">
    <property type="protein sequence ID" value="AJF65983.1"/>
    <property type="molecule type" value="Genomic_DNA"/>
</dbReference>
<accession>A0A0B5I8J8</accession>
<protein>
    <submittedName>
        <fullName evidence="4">GCN5 family acetyltransferase</fullName>
    </submittedName>
</protein>
<dbReference type="KEGG" id="svt:SVTN_17900"/>
<proteinExistence type="predicted"/>
<evidence type="ECO:0000256" key="1">
    <source>
        <dbReference type="ARBA" id="ARBA00022679"/>
    </source>
</evidence>
<dbReference type="PROSITE" id="PS51186">
    <property type="entry name" value="GNAT"/>
    <property type="match status" value="1"/>
</dbReference>
<dbReference type="RefSeq" id="WP_041130000.1">
    <property type="nucleotide sequence ID" value="NZ_CP010407.1"/>
</dbReference>
<dbReference type="Gene3D" id="3.40.630.30">
    <property type="match status" value="1"/>
</dbReference>
<dbReference type="Pfam" id="PF00583">
    <property type="entry name" value="Acetyltransf_1"/>
    <property type="match status" value="1"/>
</dbReference>
<evidence type="ECO:0000256" key="2">
    <source>
        <dbReference type="ARBA" id="ARBA00023315"/>
    </source>
</evidence>
<dbReference type="AlphaFoldDB" id="A0A0B5I8J8"/>
<keyword evidence="5" id="KW-1185">Reference proteome</keyword>
<dbReference type="InterPro" id="IPR016181">
    <property type="entry name" value="Acyl_CoA_acyltransferase"/>
</dbReference>